<evidence type="ECO:0000313" key="8">
    <source>
        <dbReference type="EMBL" id="SFW20355.1"/>
    </source>
</evidence>
<dbReference type="EC" id="4.2.-.-" evidence="4"/>
<keyword evidence="9" id="KW-1185">Reference proteome</keyword>
<comment type="similarity">
    <text evidence="1 4">Belongs to the prolyl-tRNA editing family. YbaK/EbsC subfamily.</text>
</comment>
<dbReference type="NCBIfam" id="TIGR00011">
    <property type="entry name" value="YbaK_EbsC"/>
    <property type="match status" value="1"/>
</dbReference>
<evidence type="ECO:0000259" key="5">
    <source>
        <dbReference type="Pfam" id="PF04073"/>
    </source>
</evidence>
<dbReference type="InterPro" id="IPR004369">
    <property type="entry name" value="Prolyl-tRNA_editing_YbaK/EbsC"/>
</dbReference>
<dbReference type="PANTHER" id="PTHR30411:SF0">
    <property type="entry name" value="CYS-TRNA(PRO)_CYS-TRNA(CYS) DEACYLASE YBAK"/>
    <property type="match status" value="1"/>
</dbReference>
<reference evidence="7 10" key="1">
    <citation type="submission" date="2016-10" db="EMBL/GenBank/DDBJ databases">
        <authorList>
            <person name="de Groot N.N."/>
        </authorList>
    </citation>
    <scope>NUCLEOTIDE SEQUENCE [LARGE SCALE GENOMIC DNA]</scope>
    <source>
        <strain evidence="7 10">DSM 2872</strain>
    </source>
</reference>
<keyword evidence="3 4" id="KW-0456">Lyase</keyword>
<dbReference type="OrthoDB" id="9809296at2"/>
<dbReference type="Proteomes" id="UP000183469">
    <property type="component" value="Unassembled WGS sequence"/>
</dbReference>
<dbReference type="Proteomes" id="UP000772151">
    <property type="component" value="Unassembled WGS sequence"/>
</dbReference>
<evidence type="ECO:0000313" key="6">
    <source>
        <dbReference type="EMBL" id="MBE6085054.1"/>
    </source>
</evidence>
<evidence type="ECO:0000313" key="7">
    <source>
        <dbReference type="EMBL" id="SDZ72702.1"/>
    </source>
</evidence>
<accession>A0A1K1MB41</accession>
<dbReference type="Gene3D" id="3.90.960.10">
    <property type="entry name" value="YbaK/aminoacyl-tRNA synthetase-associated domain"/>
    <property type="match status" value="1"/>
</dbReference>
<proteinExistence type="inferred from homology"/>
<dbReference type="AlphaFoldDB" id="A0A1K1MB41"/>
<keyword evidence="2 4" id="KW-0648">Protein biosynthesis</keyword>
<dbReference type="PANTHER" id="PTHR30411">
    <property type="entry name" value="CYTOPLASMIC PROTEIN"/>
    <property type="match status" value="1"/>
</dbReference>
<dbReference type="InterPro" id="IPR036754">
    <property type="entry name" value="YbaK/aa-tRNA-synt-asso_dom_sf"/>
</dbReference>
<reference evidence="9" key="3">
    <citation type="submission" date="2016-11" db="EMBL/GenBank/DDBJ databases">
        <authorList>
            <person name="Varghese N."/>
            <person name="Submissions S."/>
        </authorList>
    </citation>
    <scope>NUCLEOTIDE SEQUENCE [LARGE SCALE GENOMIC DNA]</scope>
    <source>
        <strain evidence="9">C3</strain>
    </source>
</reference>
<dbReference type="SUPFAM" id="SSF55826">
    <property type="entry name" value="YbaK/ProRS associated domain"/>
    <property type="match status" value="1"/>
</dbReference>
<reference evidence="8" key="2">
    <citation type="submission" date="2016-11" db="EMBL/GenBank/DDBJ databases">
        <authorList>
            <person name="Jaros S."/>
            <person name="Januszkiewicz K."/>
            <person name="Wedrychowicz H."/>
        </authorList>
    </citation>
    <scope>NUCLEOTIDE SEQUENCE [LARGE SCALE GENOMIC DNA]</scope>
    <source>
        <strain evidence="8">C3</strain>
    </source>
</reference>
<dbReference type="CDD" id="cd00002">
    <property type="entry name" value="YbaK_deacylase"/>
    <property type="match status" value="1"/>
</dbReference>
<dbReference type="InterPro" id="IPR007214">
    <property type="entry name" value="YbaK/aa-tRNA-synth-assoc-dom"/>
</dbReference>
<evidence type="ECO:0000256" key="4">
    <source>
        <dbReference type="PIRNR" id="PIRNR006181"/>
    </source>
</evidence>
<protein>
    <recommendedName>
        <fullName evidence="4">Cys-tRNA(Pro)/Cys-tRNA(Cys) deacylase</fullName>
        <ecNumber evidence="4">4.2.-.-</ecNumber>
    </recommendedName>
</protein>
<dbReference type="EMBL" id="FNQG01000002">
    <property type="protein sequence ID" value="SDZ72702.1"/>
    <property type="molecule type" value="Genomic_DNA"/>
</dbReference>
<name>A0A1K1MB41_SELRU</name>
<organism evidence="8 9">
    <name type="scientific">Selenomonas ruminantium</name>
    <dbReference type="NCBI Taxonomy" id="971"/>
    <lineage>
        <taxon>Bacteria</taxon>
        <taxon>Bacillati</taxon>
        <taxon>Bacillota</taxon>
        <taxon>Negativicutes</taxon>
        <taxon>Selenomonadales</taxon>
        <taxon>Selenomonadaceae</taxon>
        <taxon>Selenomonas</taxon>
    </lineage>
</organism>
<gene>
    <name evidence="6" type="primary">ybaK</name>
    <name evidence="6" type="ORF">E7203_06245</name>
    <name evidence="8" type="ORF">SAMN02910323_0710</name>
    <name evidence="7" type="ORF">SAMN05660648_00049</name>
</gene>
<dbReference type="RefSeq" id="WP_026760741.1">
    <property type="nucleotide sequence ID" value="NZ_FNQG01000002.1"/>
</dbReference>
<dbReference type="GO" id="GO:0016829">
    <property type="term" value="F:lyase activity"/>
    <property type="evidence" value="ECO:0007669"/>
    <property type="project" value="UniProtKB-KW"/>
</dbReference>
<dbReference type="Pfam" id="PF04073">
    <property type="entry name" value="tRNA_edit"/>
    <property type="match status" value="1"/>
</dbReference>
<dbReference type="Proteomes" id="UP000182958">
    <property type="component" value="Unassembled WGS sequence"/>
</dbReference>
<evidence type="ECO:0000256" key="2">
    <source>
        <dbReference type="ARBA" id="ARBA00022917"/>
    </source>
</evidence>
<reference evidence="6" key="4">
    <citation type="submission" date="2019-04" db="EMBL/GenBank/DDBJ databases">
        <title>Evolution of Biomass-Degrading Anaerobic Consortia Revealed by Metagenomics.</title>
        <authorList>
            <person name="Peng X."/>
        </authorList>
    </citation>
    <scope>NUCLEOTIDE SEQUENCE</scope>
    <source>
        <strain evidence="6">SIG242</strain>
    </source>
</reference>
<evidence type="ECO:0000313" key="10">
    <source>
        <dbReference type="Proteomes" id="UP000183469"/>
    </source>
</evidence>
<evidence type="ECO:0000256" key="3">
    <source>
        <dbReference type="ARBA" id="ARBA00023239"/>
    </source>
</evidence>
<feature type="domain" description="YbaK/aminoacyl-tRNA synthetase-associated" evidence="5">
    <location>
        <begin position="36"/>
        <end position="151"/>
    </location>
</feature>
<dbReference type="EMBL" id="FPJA01000004">
    <property type="protein sequence ID" value="SFW20355.1"/>
    <property type="molecule type" value="Genomic_DNA"/>
</dbReference>
<sequence length="162" mass="17219">MAKKKKEAKTNAARILDTLGISYELKTYEVDENDLSAVHVAESVGMPIEMVYKTLVCRGDKNGVLMAVIPGGGELDLKALAAASGNKRVEMVHLKEVFGLTGYIRGGCSPLGAKKDYPVYLDASAEAQEVIAISAGKRGEQIILKPADLVQAAKATVVTVSR</sequence>
<dbReference type="GO" id="GO:0002161">
    <property type="term" value="F:aminoacyl-tRNA deacylase activity"/>
    <property type="evidence" value="ECO:0007669"/>
    <property type="project" value="InterPro"/>
</dbReference>
<evidence type="ECO:0000313" key="9">
    <source>
        <dbReference type="Proteomes" id="UP000182958"/>
    </source>
</evidence>
<dbReference type="GO" id="GO:0006412">
    <property type="term" value="P:translation"/>
    <property type="evidence" value="ECO:0007669"/>
    <property type="project" value="UniProtKB-KW"/>
</dbReference>
<evidence type="ECO:0000256" key="1">
    <source>
        <dbReference type="ARBA" id="ARBA00009798"/>
    </source>
</evidence>
<dbReference type="PIRSF" id="PIRSF006181">
    <property type="entry name" value="EbsC_YbaK"/>
    <property type="match status" value="1"/>
</dbReference>
<dbReference type="EMBL" id="SVCA01000004">
    <property type="protein sequence ID" value="MBE6085054.1"/>
    <property type="molecule type" value="Genomic_DNA"/>
</dbReference>